<comment type="caution">
    <text evidence="1">The sequence shown here is derived from an EMBL/GenBank/DDBJ whole genome shotgun (WGS) entry which is preliminary data.</text>
</comment>
<protein>
    <submittedName>
        <fullName evidence="1">Exo-alpha-sialidase</fullName>
    </submittedName>
</protein>
<organism evidence="1">
    <name type="scientific">Caldilineaceae bacterium SB0661_bin_32</name>
    <dbReference type="NCBI Taxonomy" id="2605255"/>
    <lineage>
        <taxon>Bacteria</taxon>
        <taxon>Bacillati</taxon>
        <taxon>Chloroflexota</taxon>
        <taxon>Caldilineae</taxon>
        <taxon>Caldilineales</taxon>
        <taxon>Caldilineaceae</taxon>
    </lineage>
</organism>
<dbReference type="EMBL" id="VXMH01000071">
    <property type="protein sequence ID" value="MYC95917.1"/>
    <property type="molecule type" value="Genomic_DNA"/>
</dbReference>
<dbReference type="InterPro" id="IPR036278">
    <property type="entry name" value="Sialidase_sf"/>
</dbReference>
<gene>
    <name evidence="1" type="ORF">F4X14_13235</name>
</gene>
<dbReference type="AlphaFoldDB" id="A0A6B1DA67"/>
<name>A0A6B1DA67_9CHLR</name>
<accession>A0A6B1DA67</accession>
<evidence type="ECO:0000313" key="1">
    <source>
        <dbReference type="EMBL" id="MYC95917.1"/>
    </source>
</evidence>
<reference evidence="1" key="1">
    <citation type="submission" date="2019-09" db="EMBL/GenBank/DDBJ databases">
        <title>Characterisation of the sponge microbiome using genome-centric metagenomics.</title>
        <authorList>
            <person name="Engelberts J.P."/>
            <person name="Robbins S.J."/>
            <person name="De Goeij J.M."/>
            <person name="Aranda M."/>
            <person name="Bell S.C."/>
            <person name="Webster N.S."/>
        </authorList>
    </citation>
    <scope>NUCLEOTIDE SEQUENCE</scope>
    <source>
        <strain evidence="1">SB0661_bin_32</strain>
    </source>
</reference>
<proteinExistence type="predicted"/>
<sequence>MPHITLGEPVLIDQAPVGLREWGPWQFPHLERLADGRIHLEFHVEADSVTAYGLPTRHALSADDGRTWEAVEARDARGGLLLPNGDRLLPVQLQSRPRAEVTLPEPVLVQEDAPTRITHIYRAADLAEELSGWRFLRLRSGAKDWIEETASVRMPGEIRIVREGMYAFWPSFHHGRSQLAPDGSIWEAIHTKRIVDGVVQPANNIVYLRSVDAGYSWDVLSEILYQPDREADPHADRRDGFTEPEFNFMPDGSVLCLLRTHDLLGVGPSYWSRSLDGGQSWSDPRVFDDRGVWPRMLTLENGITLASYGRPGLFVRATADPAGLEWDKRVVVVEPAERRQDTCSYSALLTLDESTALLAYSDFNYPDGQGQKRKSILVRTVTASR</sequence>
<dbReference type="SUPFAM" id="SSF50939">
    <property type="entry name" value="Sialidases"/>
    <property type="match status" value="1"/>
</dbReference>
<dbReference type="Gene3D" id="2.120.10.10">
    <property type="match status" value="1"/>
</dbReference>
<dbReference type="CDD" id="cd15482">
    <property type="entry name" value="Sialidase_non-viral"/>
    <property type="match status" value="1"/>
</dbReference>